<sequence>MSMTTGVDGYFHENEQDEAREPKQVDIGTTITMNRPKLNSSKSCMHSSKVDKNEQANLSKHITPAGHAKGEKAHKSSESNSAENSMRKFQLPELLPVFVLDFRRTNNEFHLRLSVVLLQGQHKDLPFKGLSLICDPSLLVIRIPLDVRSQKDRYIG</sequence>
<name>A0A1I7Z3K0_9BILA</name>
<feature type="region of interest" description="Disordered" evidence="1">
    <location>
        <begin position="1"/>
        <end position="86"/>
    </location>
</feature>
<protein>
    <submittedName>
        <fullName evidence="3">Uncharacterized protein</fullName>
    </submittedName>
</protein>
<dbReference type="Proteomes" id="UP000095287">
    <property type="component" value="Unplaced"/>
</dbReference>
<accession>A0A1I7Z3K0</accession>
<feature type="compositionally biased region" description="Basic and acidic residues" evidence="1">
    <location>
        <begin position="10"/>
        <end position="24"/>
    </location>
</feature>
<evidence type="ECO:0000313" key="3">
    <source>
        <dbReference type="WBParaSite" id="L893_g22496.t1"/>
    </source>
</evidence>
<keyword evidence="2" id="KW-1185">Reference proteome</keyword>
<feature type="compositionally biased region" description="Basic and acidic residues" evidence="1">
    <location>
        <begin position="68"/>
        <end position="77"/>
    </location>
</feature>
<dbReference type="AlphaFoldDB" id="A0A1I7Z3K0"/>
<organism evidence="2 3">
    <name type="scientific">Steinernema glaseri</name>
    <dbReference type="NCBI Taxonomy" id="37863"/>
    <lineage>
        <taxon>Eukaryota</taxon>
        <taxon>Metazoa</taxon>
        <taxon>Ecdysozoa</taxon>
        <taxon>Nematoda</taxon>
        <taxon>Chromadorea</taxon>
        <taxon>Rhabditida</taxon>
        <taxon>Tylenchina</taxon>
        <taxon>Panagrolaimomorpha</taxon>
        <taxon>Strongyloidoidea</taxon>
        <taxon>Steinernematidae</taxon>
        <taxon>Steinernema</taxon>
    </lineage>
</organism>
<evidence type="ECO:0000256" key="1">
    <source>
        <dbReference type="SAM" id="MobiDB-lite"/>
    </source>
</evidence>
<evidence type="ECO:0000313" key="2">
    <source>
        <dbReference type="Proteomes" id="UP000095287"/>
    </source>
</evidence>
<dbReference type="WBParaSite" id="L893_g22496.t1">
    <property type="protein sequence ID" value="L893_g22496.t1"/>
    <property type="gene ID" value="L893_g22496"/>
</dbReference>
<feature type="compositionally biased region" description="Polar residues" evidence="1">
    <location>
        <begin position="27"/>
        <end position="46"/>
    </location>
</feature>
<proteinExistence type="predicted"/>
<reference evidence="3" key="1">
    <citation type="submission" date="2016-11" db="UniProtKB">
        <authorList>
            <consortium name="WormBaseParasite"/>
        </authorList>
    </citation>
    <scope>IDENTIFICATION</scope>
</reference>